<dbReference type="FunFam" id="1.10.472.10:FF:000167">
    <property type="entry name" value="Mitotic cyclin 6"/>
    <property type="match status" value="1"/>
</dbReference>
<feature type="domain" description="Cyclin C-terminal" evidence="8">
    <location>
        <begin position="358"/>
        <end position="481"/>
    </location>
</feature>
<dbReference type="EMBL" id="CAJGYO010000018">
    <property type="protein sequence ID" value="CAD6335426.1"/>
    <property type="molecule type" value="Genomic_DNA"/>
</dbReference>
<dbReference type="InterPro" id="IPR006671">
    <property type="entry name" value="Cyclin_N"/>
</dbReference>
<dbReference type="OrthoDB" id="5590282at2759"/>
<dbReference type="Gene3D" id="1.10.472.10">
    <property type="entry name" value="Cyclin-like"/>
    <property type="match status" value="2"/>
</dbReference>
<name>A0A811S424_9POAL</name>
<dbReference type="InterPro" id="IPR046965">
    <property type="entry name" value="Cyclin_A/B-like"/>
</dbReference>
<feature type="region of interest" description="Disordered" evidence="6">
    <location>
        <begin position="32"/>
        <end position="76"/>
    </location>
</feature>
<dbReference type="SMART" id="SM00385">
    <property type="entry name" value="CYCLIN"/>
    <property type="match status" value="2"/>
</dbReference>
<evidence type="ECO:0000256" key="3">
    <source>
        <dbReference type="ARBA" id="ARBA00023127"/>
    </source>
</evidence>
<feature type="region of interest" description="Disordered" evidence="6">
    <location>
        <begin position="98"/>
        <end position="135"/>
    </location>
</feature>
<dbReference type="InterPro" id="IPR039361">
    <property type="entry name" value="Cyclin"/>
</dbReference>
<keyword evidence="4" id="KW-0131">Cell cycle</keyword>
<evidence type="ECO:0000259" key="8">
    <source>
        <dbReference type="SMART" id="SM01332"/>
    </source>
</evidence>
<feature type="compositionally biased region" description="Polar residues" evidence="6">
    <location>
        <begin position="49"/>
        <end position="70"/>
    </location>
</feature>
<evidence type="ECO:0000256" key="6">
    <source>
        <dbReference type="SAM" id="MobiDB-lite"/>
    </source>
</evidence>
<dbReference type="SMART" id="SM01332">
    <property type="entry name" value="Cyclin_C"/>
    <property type="match status" value="1"/>
</dbReference>
<dbReference type="CDD" id="cd20562">
    <property type="entry name" value="CYCLIN_AtCycA_like_rpt1"/>
    <property type="match status" value="1"/>
</dbReference>
<evidence type="ECO:0000259" key="7">
    <source>
        <dbReference type="SMART" id="SM00385"/>
    </source>
</evidence>
<dbReference type="PIRSF" id="PIRSF001771">
    <property type="entry name" value="Cyclin_A_B_D_E"/>
    <property type="match status" value="1"/>
</dbReference>
<gene>
    <name evidence="9" type="ORF">NCGR_LOCUS59524</name>
</gene>
<dbReference type="PANTHER" id="PTHR10177">
    <property type="entry name" value="CYCLINS"/>
    <property type="match status" value="1"/>
</dbReference>
<dbReference type="FunFam" id="1.10.472.10:FF:000013">
    <property type="entry name" value="Cyclin A1"/>
    <property type="match status" value="1"/>
</dbReference>
<proteinExistence type="inferred from homology"/>
<dbReference type="Pfam" id="PF00134">
    <property type="entry name" value="Cyclin_N"/>
    <property type="match status" value="1"/>
</dbReference>
<evidence type="ECO:0000256" key="4">
    <source>
        <dbReference type="ARBA" id="ARBA00023306"/>
    </source>
</evidence>
<comment type="caution">
    <text evidence="9">The sequence shown here is derived from an EMBL/GenBank/DDBJ whole genome shotgun (WGS) entry which is preliminary data.</text>
</comment>
<dbReference type="SUPFAM" id="SSF47954">
    <property type="entry name" value="Cyclin-like"/>
    <property type="match status" value="2"/>
</dbReference>
<dbReference type="Pfam" id="PF02984">
    <property type="entry name" value="Cyclin_C"/>
    <property type="match status" value="1"/>
</dbReference>
<organism evidence="9 10">
    <name type="scientific">Miscanthus lutarioriparius</name>
    <dbReference type="NCBI Taxonomy" id="422564"/>
    <lineage>
        <taxon>Eukaryota</taxon>
        <taxon>Viridiplantae</taxon>
        <taxon>Streptophyta</taxon>
        <taxon>Embryophyta</taxon>
        <taxon>Tracheophyta</taxon>
        <taxon>Spermatophyta</taxon>
        <taxon>Magnoliopsida</taxon>
        <taxon>Liliopsida</taxon>
        <taxon>Poales</taxon>
        <taxon>Poaceae</taxon>
        <taxon>PACMAD clade</taxon>
        <taxon>Panicoideae</taxon>
        <taxon>Andropogonodae</taxon>
        <taxon>Andropogoneae</taxon>
        <taxon>Saccharinae</taxon>
        <taxon>Miscanthus</taxon>
    </lineage>
</organism>
<evidence type="ECO:0000256" key="2">
    <source>
        <dbReference type="ARBA" id="ARBA00022618"/>
    </source>
</evidence>
<feature type="domain" description="Cyclin-like" evidence="7">
    <location>
        <begin position="362"/>
        <end position="452"/>
    </location>
</feature>
<evidence type="ECO:0000256" key="5">
    <source>
        <dbReference type="RuleBase" id="RU000383"/>
    </source>
</evidence>
<evidence type="ECO:0000313" key="9">
    <source>
        <dbReference type="EMBL" id="CAD6335426.1"/>
    </source>
</evidence>
<reference evidence="9" key="1">
    <citation type="submission" date="2020-10" db="EMBL/GenBank/DDBJ databases">
        <authorList>
            <person name="Han B."/>
            <person name="Lu T."/>
            <person name="Zhao Q."/>
            <person name="Huang X."/>
            <person name="Zhao Y."/>
        </authorList>
    </citation>
    <scope>NUCLEOTIDE SEQUENCE</scope>
</reference>
<dbReference type="InterPro" id="IPR048258">
    <property type="entry name" value="Cyclins_cyclin-box"/>
</dbReference>
<keyword evidence="10" id="KW-1185">Reference proteome</keyword>
<dbReference type="AlphaFoldDB" id="A0A811S424"/>
<dbReference type="PROSITE" id="PS00292">
    <property type="entry name" value="CYCLINS"/>
    <property type="match status" value="1"/>
</dbReference>
<dbReference type="InterPro" id="IPR004367">
    <property type="entry name" value="Cyclin_C-dom"/>
</dbReference>
<evidence type="ECO:0008006" key="11">
    <source>
        <dbReference type="Google" id="ProtNLM"/>
    </source>
</evidence>
<feature type="compositionally biased region" description="Polar residues" evidence="6">
    <location>
        <begin position="103"/>
        <end position="117"/>
    </location>
</feature>
<comment type="similarity">
    <text evidence="1">Belongs to the cyclin family. Cyclin AB subfamily.</text>
</comment>
<evidence type="ECO:0000313" key="10">
    <source>
        <dbReference type="Proteomes" id="UP000604825"/>
    </source>
</evidence>
<dbReference type="InterPro" id="IPR036915">
    <property type="entry name" value="Cyclin-like_sf"/>
</dbReference>
<dbReference type="GO" id="GO:0044772">
    <property type="term" value="P:mitotic cell cycle phase transition"/>
    <property type="evidence" value="ECO:0007669"/>
    <property type="project" value="InterPro"/>
</dbReference>
<dbReference type="InterPro" id="IPR013763">
    <property type="entry name" value="Cyclin-like_dom"/>
</dbReference>
<sequence>MAARKENPELIACQAPNGRITRAQAAANRRSFGALPSVPLPAKTERKQTTQGKTKRGSSYDNTSASTAISGPQPKRRTVLRDVTNLRNANSNKTFAAAPKVQTRPSLRTGRTVSKGKQCTKRIPKIPPPAGNGGSFANDSNIAEETQEEKLLAQKEEPILLLENRGSLSLQNVERNRDSACHEAFFKERNVRDICEPSVSKNGDSSVLDIVDIDKDNGNPQMCASYVVEIYSNLMASELMRRPSPNYMEGLQRDITKGMRGILIDWLVEVSEEYKLVPDTLYLTVYLIDRFLSRNYIERQRLQLLGITSMLVASKYEEICAPRVEEFCFITDNTYTKAEVLKMECQVLNDLGFHLSVPTTKTFLRRFLRAGQASRKTPSMTLGFLANYLAELTLTDYEFLKFLPSLVAASAVFLARWTLDQSDQPWNQTLEHYTSYKCSDIQLCVCALRELQHNTSNCPLNAIREKYRHQKFDCVANLTSPELPRSLFS</sequence>
<dbReference type="GO" id="GO:0051301">
    <property type="term" value="P:cell division"/>
    <property type="evidence" value="ECO:0007669"/>
    <property type="project" value="UniProtKB-KW"/>
</dbReference>
<dbReference type="Proteomes" id="UP000604825">
    <property type="component" value="Unassembled WGS sequence"/>
</dbReference>
<evidence type="ECO:0000256" key="1">
    <source>
        <dbReference type="ARBA" id="ARBA00006955"/>
    </source>
</evidence>
<accession>A0A811S424</accession>
<dbReference type="GO" id="GO:0016538">
    <property type="term" value="F:cyclin-dependent protein serine/threonine kinase regulator activity"/>
    <property type="evidence" value="ECO:0007669"/>
    <property type="project" value="InterPro"/>
</dbReference>
<keyword evidence="3 5" id="KW-0195">Cyclin</keyword>
<feature type="domain" description="Cyclin-like" evidence="7">
    <location>
        <begin position="265"/>
        <end position="349"/>
    </location>
</feature>
<dbReference type="CDD" id="cd20506">
    <property type="entry name" value="CYCLIN_AtCycA-like_rpt2"/>
    <property type="match status" value="1"/>
</dbReference>
<keyword evidence="2" id="KW-0132">Cell division</keyword>
<protein>
    <recommendedName>
        <fullName evidence="11">Cyclin N-terminal domain-containing protein</fullName>
    </recommendedName>
</protein>